<comment type="subcellular location">
    <subcellularLocation>
        <location evidence="1">Membrane</location>
        <topology evidence="1">Single-pass membrane protein</topology>
    </subcellularLocation>
</comment>
<dbReference type="PANTHER" id="PTHR14274">
    <property type="entry name" value="SMALL INTEGRAL MEMBRANE PROTEIN 8"/>
    <property type="match status" value="1"/>
</dbReference>
<proteinExistence type="inferred from homology"/>
<evidence type="ECO:0000256" key="6">
    <source>
        <dbReference type="ARBA" id="ARBA00023136"/>
    </source>
</evidence>
<protein>
    <recommendedName>
        <fullName evidence="3">Small integral membrane protein 8</fullName>
    </recommendedName>
</protein>
<name>A0A9P0DVM8_PHACE</name>
<keyword evidence="5 7" id="KW-1133">Transmembrane helix</keyword>
<evidence type="ECO:0000256" key="1">
    <source>
        <dbReference type="ARBA" id="ARBA00004167"/>
    </source>
</evidence>
<keyword evidence="9" id="KW-1185">Reference proteome</keyword>
<evidence type="ECO:0000256" key="2">
    <source>
        <dbReference type="ARBA" id="ARBA00009328"/>
    </source>
</evidence>
<keyword evidence="6 7" id="KW-0472">Membrane</keyword>
<dbReference type="EMBL" id="OU896715">
    <property type="protein sequence ID" value="CAH1183628.1"/>
    <property type="molecule type" value="Genomic_DNA"/>
</dbReference>
<dbReference type="PANTHER" id="PTHR14274:SF1">
    <property type="entry name" value="SMALL INTEGRAL MEMBRANE PROTEIN 8"/>
    <property type="match status" value="1"/>
</dbReference>
<evidence type="ECO:0000313" key="8">
    <source>
        <dbReference type="EMBL" id="CAH1183628.1"/>
    </source>
</evidence>
<sequence length="84" mass="9331">MNNNKNPAPGDGLRSVRSTTLFRTVNFELYAKPNAVIMGLGLVAIIGCAGYIAYMRSKYEGMGYYGAVREDGSEQFIKKKSKWD</sequence>
<evidence type="ECO:0000256" key="4">
    <source>
        <dbReference type="ARBA" id="ARBA00022692"/>
    </source>
</evidence>
<comment type="similarity">
    <text evidence="2">Belongs to the SMIM8 family.</text>
</comment>
<feature type="transmembrane region" description="Helical" evidence="7">
    <location>
        <begin position="35"/>
        <end position="54"/>
    </location>
</feature>
<organism evidence="8 9">
    <name type="scientific">Phaedon cochleariae</name>
    <name type="common">Mustard beetle</name>
    <dbReference type="NCBI Taxonomy" id="80249"/>
    <lineage>
        <taxon>Eukaryota</taxon>
        <taxon>Metazoa</taxon>
        <taxon>Ecdysozoa</taxon>
        <taxon>Arthropoda</taxon>
        <taxon>Hexapoda</taxon>
        <taxon>Insecta</taxon>
        <taxon>Pterygota</taxon>
        <taxon>Neoptera</taxon>
        <taxon>Endopterygota</taxon>
        <taxon>Coleoptera</taxon>
        <taxon>Polyphaga</taxon>
        <taxon>Cucujiformia</taxon>
        <taxon>Chrysomeloidea</taxon>
        <taxon>Chrysomelidae</taxon>
        <taxon>Chrysomelinae</taxon>
        <taxon>Chrysomelini</taxon>
        <taxon>Phaedon</taxon>
    </lineage>
</organism>
<dbReference type="GO" id="GO:0016020">
    <property type="term" value="C:membrane"/>
    <property type="evidence" value="ECO:0007669"/>
    <property type="project" value="UniProtKB-SubCell"/>
</dbReference>
<reference evidence="8" key="1">
    <citation type="submission" date="2022-01" db="EMBL/GenBank/DDBJ databases">
        <authorList>
            <person name="King R."/>
        </authorList>
    </citation>
    <scope>NUCLEOTIDE SEQUENCE</scope>
</reference>
<dbReference type="Pfam" id="PF14937">
    <property type="entry name" value="DUF4500"/>
    <property type="match status" value="1"/>
</dbReference>
<dbReference type="OrthoDB" id="1880105at2759"/>
<evidence type="ECO:0000256" key="3">
    <source>
        <dbReference type="ARBA" id="ARBA00014451"/>
    </source>
</evidence>
<accession>A0A9P0DVM8</accession>
<gene>
    <name evidence="8" type="ORF">PHAECO_LOCUS12385</name>
</gene>
<reference evidence="8" key="2">
    <citation type="submission" date="2022-10" db="EMBL/GenBank/DDBJ databases">
        <authorList>
            <consortium name="ENA_rothamsted_submissions"/>
            <consortium name="culmorum"/>
            <person name="King R."/>
        </authorList>
    </citation>
    <scope>NUCLEOTIDE SEQUENCE</scope>
</reference>
<dbReference type="InterPro" id="IPR026686">
    <property type="entry name" value="UPF0708"/>
</dbReference>
<evidence type="ECO:0000256" key="5">
    <source>
        <dbReference type="ARBA" id="ARBA00022989"/>
    </source>
</evidence>
<dbReference type="Proteomes" id="UP001153737">
    <property type="component" value="Chromosome 9"/>
</dbReference>
<evidence type="ECO:0000256" key="7">
    <source>
        <dbReference type="SAM" id="Phobius"/>
    </source>
</evidence>
<evidence type="ECO:0000313" key="9">
    <source>
        <dbReference type="Proteomes" id="UP001153737"/>
    </source>
</evidence>
<dbReference type="AlphaFoldDB" id="A0A9P0DVM8"/>
<keyword evidence="4 7" id="KW-0812">Transmembrane</keyword>